<dbReference type="PROSITE" id="PS00086">
    <property type="entry name" value="CYTOCHROME_P450"/>
    <property type="match status" value="1"/>
</dbReference>
<dbReference type="Gene3D" id="1.10.630.10">
    <property type="entry name" value="Cytochrome P450"/>
    <property type="match status" value="1"/>
</dbReference>
<sequence>MRHMTPTAPETQPAEEPRKAPGPHSFPPLGSAPAFARDTEGFTFRMWRRYGDLVRVRFLLWPGYLLYHPDHVKMVLHDHHRNYDKPSAMLGSVMPLFGNGLFTSNGESWLHQRRLMQPSFHHKRLEHFGTVMTDATLAMLERWQNQGEQPLNMETEMTRLTLHIAGLTLFNLDLSSDVNVVGHTFTTMLPQLTRYFLLPFPPLWVPTPRNRRLQTGLKTLNQVVYDMISQRRQRLANSPAEAFDLLSMLLSARDEETGEEMNDQQVRDEVMTLLLAGHETTSATLTWTWYLLSQHPEIEQRLHDEVDRVLGGQIPTVDRLGDLPYTRNVIQEAMRLYPPAFFIIRHAIASDEIGGYPIPANSLIFLMAHMLHRHPAFWEEPERFDPDRFTPERSTNRPRYAYIPFGGGPRLCIGNSLAMMEAQLVLATVAQRYSLRRVPGHPVELQVSVATRPRYGLPLTLHPR</sequence>
<dbReference type="SUPFAM" id="SSF48264">
    <property type="entry name" value="Cytochrome P450"/>
    <property type="match status" value="1"/>
</dbReference>
<keyword evidence="3 7" id="KW-0479">Metal-binding</keyword>
<dbReference type="InterPro" id="IPR001128">
    <property type="entry name" value="Cyt_P450"/>
</dbReference>
<dbReference type="InterPro" id="IPR036396">
    <property type="entry name" value="Cyt_P450_sf"/>
</dbReference>
<gene>
    <name evidence="10" type="ORF">KDA_44640</name>
</gene>
<dbReference type="GO" id="GO:0004497">
    <property type="term" value="F:monooxygenase activity"/>
    <property type="evidence" value="ECO:0007669"/>
    <property type="project" value="UniProtKB-KW"/>
</dbReference>
<evidence type="ECO:0000256" key="8">
    <source>
        <dbReference type="RuleBase" id="RU000461"/>
    </source>
</evidence>
<evidence type="ECO:0000256" key="4">
    <source>
        <dbReference type="ARBA" id="ARBA00023002"/>
    </source>
</evidence>
<evidence type="ECO:0000256" key="7">
    <source>
        <dbReference type="PIRSR" id="PIRSR602401-1"/>
    </source>
</evidence>
<dbReference type="RefSeq" id="WP_126629138.1">
    <property type="nucleotide sequence ID" value="NZ_BIFT01000001.1"/>
</dbReference>
<accession>A0A402BCF1</accession>
<dbReference type="GO" id="GO:0016705">
    <property type="term" value="F:oxidoreductase activity, acting on paired donors, with incorporation or reduction of molecular oxygen"/>
    <property type="evidence" value="ECO:0007669"/>
    <property type="project" value="InterPro"/>
</dbReference>
<dbReference type="OrthoDB" id="140159at2"/>
<dbReference type="PRINTS" id="PR00463">
    <property type="entry name" value="EP450I"/>
</dbReference>
<keyword evidence="2 7" id="KW-0349">Heme</keyword>
<dbReference type="GO" id="GO:0020037">
    <property type="term" value="F:heme binding"/>
    <property type="evidence" value="ECO:0007669"/>
    <property type="project" value="InterPro"/>
</dbReference>
<evidence type="ECO:0000256" key="6">
    <source>
        <dbReference type="ARBA" id="ARBA00023033"/>
    </source>
</evidence>
<dbReference type="CDD" id="cd20620">
    <property type="entry name" value="CYP132-like"/>
    <property type="match status" value="1"/>
</dbReference>
<dbReference type="InterPro" id="IPR017972">
    <property type="entry name" value="Cyt_P450_CS"/>
</dbReference>
<evidence type="ECO:0000256" key="9">
    <source>
        <dbReference type="SAM" id="MobiDB-lite"/>
    </source>
</evidence>
<evidence type="ECO:0000313" key="11">
    <source>
        <dbReference type="Proteomes" id="UP000287171"/>
    </source>
</evidence>
<proteinExistence type="inferred from homology"/>
<dbReference type="InterPro" id="IPR002401">
    <property type="entry name" value="Cyt_P450_E_grp-I"/>
</dbReference>
<keyword evidence="4 8" id="KW-0560">Oxidoreductase</keyword>
<dbReference type="PANTHER" id="PTHR24291">
    <property type="entry name" value="CYTOCHROME P450 FAMILY 4"/>
    <property type="match status" value="1"/>
</dbReference>
<feature type="binding site" description="axial binding residue" evidence="7">
    <location>
        <position position="412"/>
    </location>
    <ligand>
        <name>heme</name>
        <dbReference type="ChEBI" id="CHEBI:30413"/>
    </ligand>
    <ligandPart>
        <name>Fe</name>
        <dbReference type="ChEBI" id="CHEBI:18248"/>
    </ligandPart>
</feature>
<evidence type="ECO:0000313" key="10">
    <source>
        <dbReference type="EMBL" id="GCE28980.1"/>
    </source>
</evidence>
<dbReference type="InterPro" id="IPR050196">
    <property type="entry name" value="Cytochrome_P450_Monoox"/>
</dbReference>
<comment type="cofactor">
    <cofactor evidence="7">
        <name>heme</name>
        <dbReference type="ChEBI" id="CHEBI:30413"/>
    </cofactor>
</comment>
<keyword evidence="6 8" id="KW-0503">Monooxygenase</keyword>
<dbReference type="GO" id="GO:0005506">
    <property type="term" value="F:iron ion binding"/>
    <property type="evidence" value="ECO:0007669"/>
    <property type="project" value="InterPro"/>
</dbReference>
<evidence type="ECO:0008006" key="12">
    <source>
        <dbReference type="Google" id="ProtNLM"/>
    </source>
</evidence>
<dbReference type="EMBL" id="BIFT01000001">
    <property type="protein sequence ID" value="GCE28980.1"/>
    <property type="molecule type" value="Genomic_DNA"/>
</dbReference>
<keyword evidence="11" id="KW-1185">Reference proteome</keyword>
<feature type="region of interest" description="Disordered" evidence="9">
    <location>
        <begin position="1"/>
        <end position="31"/>
    </location>
</feature>
<evidence type="ECO:0000256" key="5">
    <source>
        <dbReference type="ARBA" id="ARBA00023004"/>
    </source>
</evidence>
<organism evidence="10 11">
    <name type="scientific">Dictyobacter alpinus</name>
    <dbReference type="NCBI Taxonomy" id="2014873"/>
    <lineage>
        <taxon>Bacteria</taxon>
        <taxon>Bacillati</taxon>
        <taxon>Chloroflexota</taxon>
        <taxon>Ktedonobacteria</taxon>
        <taxon>Ktedonobacterales</taxon>
        <taxon>Dictyobacteraceae</taxon>
        <taxon>Dictyobacter</taxon>
    </lineage>
</organism>
<dbReference type="AlphaFoldDB" id="A0A402BCF1"/>
<evidence type="ECO:0000256" key="2">
    <source>
        <dbReference type="ARBA" id="ARBA00022617"/>
    </source>
</evidence>
<dbReference type="Pfam" id="PF00067">
    <property type="entry name" value="p450"/>
    <property type="match status" value="1"/>
</dbReference>
<comment type="caution">
    <text evidence="10">The sequence shown here is derived from an EMBL/GenBank/DDBJ whole genome shotgun (WGS) entry which is preliminary data.</text>
</comment>
<protein>
    <recommendedName>
        <fullName evidence="12">Cytochrome P450</fullName>
    </recommendedName>
</protein>
<comment type="similarity">
    <text evidence="1 8">Belongs to the cytochrome P450 family.</text>
</comment>
<dbReference type="Proteomes" id="UP000287171">
    <property type="component" value="Unassembled WGS sequence"/>
</dbReference>
<dbReference type="PRINTS" id="PR00385">
    <property type="entry name" value="P450"/>
</dbReference>
<reference evidence="11" key="1">
    <citation type="submission" date="2018-12" db="EMBL/GenBank/DDBJ databases">
        <title>Tengunoibacter tsumagoiensis gen. nov., sp. nov., Dictyobacter kobayashii sp. nov., D. alpinus sp. nov., and D. joshuensis sp. nov. and description of Dictyobacteraceae fam. nov. within the order Ktedonobacterales isolated from Tengu-no-mugimeshi.</title>
        <authorList>
            <person name="Wang C.M."/>
            <person name="Zheng Y."/>
            <person name="Sakai Y."/>
            <person name="Toyoda A."/>
            <person name="Minakuchi Y."/>
            <person name="Abe K."/>
            <person name="Yokota A."/>
            <person name="Yabe S."/>
        </authorList>
    </citation>
    <scope>NUCLEOTIDE SEQUENCE [LARGE SCALE GENOMIC DNA]</scope>
    <source>
        <strain evidence="11">Uno16</strain>
    </source>
</reference>
<evidence type="ECO:0000256" key="1">
    <source>
        <dbReference type="ARBA" id="ARBA00010617"/>
    </source>
</evidence>
<feature type="compositionally biased region" description="Low complexity" evidence="9">
    <location>
        <begin position="1"/>
        <end position="14"/>
    </location>
</feature>
<evidence type="ECO:0000256" key="3">
    <source>
        <dbReference type="ARBA" id="ARBA00022723"/>
    </source>
</evidence>
<name>A0A402BCF1_9CHLR</name>
<keyword evidence="5 7" id="KW-0408">Iron</keyword>
<dbReference type="PANTHER" id="PTHR24291:SF50">
    <property type="entry name" value="BIFUNCTIONAL ALBAFLAVENONE MONOOXYGENASE_TERPENE SYNTHASE"/>
    <property type="match status" value="1"/>
</dbReference>